<evidence type="ECO:0000313" key="2">
    <source>
        <dbReference type="EMBL" id="MDN4597712.1"/>
    </source>
</evidence>
<evidence type="ECO:0000259" key="1">
    <source>
        <dbReference type="Pfam" id="PF00391"/>
    </source>
</evidence>
<organism evidence="2 3">
    <name type="scientific">Leifsonia virtsii</name>
    <dbReference type="NCBI Taxonomy" id="3035915"/>
    <lineage>
        <taxon>Bacteria</taxon>
        <taxon>Bacillati</taxon>
        <taxon>Actinomycetota</taxon>
        <taxon>Actinomycetes</taxon>
        <taxon>Micrococcales</taxon>
        <taxon>Microbacteriaceae</taxon>
        <taxon>Leifsonia</taxon>
    </lineage>
</organism>
<accession>A0ABT8IYB0</accession>
<gene>
    <name evidence="2" type="ORF">P5G59_11215</name>
</gene>
<dbReference type="Pfam" id="PF00391">
    <property type="entry name" value="PEP-utilizers"/>
    <property type="match status" value="1"/>
</dbReference>
<dbReference type="SUPFAM" id="SSF52009">
    <property type="entry name" value="Phosphohistidine domain"/>
    <property type="match status" value="1"/>
</dbReference>
<name>A0ABT8IYB0_9MICO</name>
<dbReference type="InterPro" id="IPR051549">
    <property type="entry name" value="PEP_Utilizing_Enz"/>
</dbReference>
<dbReference type="InterPro" id="IPR008279">
    <property type="entry name" value="PEP-util_enz_mobile_dom"/>
</dbReference>
<sequence>MTPLFAEWIIPRLEAGYLAGMWASARVKVPFPYATVNGWYYNTTPTPSAPTLWHVLIESRGRAPWFLYNVLARVSSNPPAADHATLRGMEADWRERILPTYRAFVEAAPAPTTVSEAEELVDHICSLAGQYLWWLAVVGGSAWKMEGALSTFWSKHLASRLDGTAAGEAGAEALLRGLTRTETTPPAHAVYSLDWYFPTAGEHSSPQTTAPERAPDDRARIDALPQKRSDVEAAARAALSDRPRLVVRFDALVEVAQRYAILREEQTRDLTLGWPLLRQCAQHIGHELTTARAIADPDDDFFLTHNELRDPTTDHHEHAVRRLAGWERQRRLDAPLTLGTPPRLIGDPIARAVNRARGATPLPDGVIVGHPASVGRATGTVRVVTGPEDFADFRSGDILVAKATAPAWTQLFSLAAAVVTDGGTLAAHASLIAREYGIPAVVGTGDATARLRTGQTVTVDGGAGTVAPVLD</sequence>
<dbReference type="PANTHER" id="PTHR43615">
    <property type="entry name" value="PHOSPHOENOLPYRUVATE SYNTHASE-RELATED"/>
    <property type="match status" value="1"/>
</dbReference>
<keyword evidence="3" id="KW-1185">Reference proteome</keyword>
<reference evidence="2" key="1">
    <citation type="submission" date="2023-03" db="EMBL/GenBank/DDBJ databases">
        <title>MT1 and MT2 Draft Genomes of Novel Species.</title>
        <authorList>
            <person name="Venkateswaran K."/>
        </authorList>
    </citation>
    <scope>NUCLEOTIDE SEQUENCE</scope>
    <source>
        <strain evidence="2">F6_8S_P_1A</strain>
    </source>
</reference>
<dbReference type="InterPro" id="IPR036637">
    <property type="entry name" value="Phosphohistidine_dom_sf"/>
</dbReference>
<dbReference type="Gene3D" id="3.50.30.10">
    <property type="entry name" value="Phosphohistidine domain"/>
    <property type="match status" value="1"/>
</dbReference>
<feature type="domain" description="PEP-utilising enzyme mobile" evidence="1">
    <location>
        <begin position="394"/>
        <end position="464"/>
    </location>
</feature>
<dbReference type="EMBL" id="JAROCB010000003">
    <property type="protein sequence ID" value="MDN4597712.1"/>
    <property type="molecule type" value="Genomic_DNA"/>
</dbReference>
<proteinExistence type="predicted"/>
<comment type="caution">
    <text evidence="2">The sequence shown here is derived from an EMBL/GenBank/DDBJ whole genome shotgun (WGS) entry which is preliminary data.</text>
</comment>
<dbReference type="PANTHER" id="PTHR43615:SF1">
    <property type="entry name" value="PPDK_N DOMAIN-CONTAINING PROTEIN"/>
    <property type="match status" value="1"/>
</dbReference>
<dbReference type="Proteomes" id="UP001174210">
    <property type="component" value="Unassembled WGS sequence"/>
</dbReference>
<protein>
    <submittedName>
        <fullName evidence="2">PEP-utilizing enzyme</fullName>
    </submittedName>
</protein>
<evidence type="ECO:0000313" key="3">
    <source>
        <dbReference type="Proteomes" id="UP001174210"/>
    </source>
</evidence>